<dbReference type="KEGG" id="ptq:P700755_000911"/>
<feature type="signal peptide" evidence="1">
    <location>
        <begin position="1"/>
        <end position="21"/>
    </location>
</feature>
<reference evidence="2" key="1">
    <citation type="submission" date="2006-03" db="EMBL/GenBank/DDBJ databases">
        <authorList>
            <person name="Bowman J."/>
            <person name="Ferriera S."/>
            <person name="Johnson J."/>
            <person name="Kravitz S."/>
            <person name="Halpern A."/>
            <person name="Remington K."/>
            <person name="Beeson K."/>
            <person name="Tran B."/>
            <person name="Rogers Y.-H."/>
            <person name="Friedman R."/>
            <person name="Venter J.C."/>
        </authorList>
    </citation>
    <scope>NUCLEOTIDE SEQUENCE [LARGE SCALE GENOMIC DNA]</scope>
    <source>
        <strain evidence="2">ATCC 700755</strain>
    </source>
</reference>
<dbReference type="Pfam" id="PF10677">
    <property type="entry name" value="DUF2490"/>
    <property type="match status" value="1"/>
</dbReference>
<name>K4IDE0_PSYTT</name>
<proteinExistence type="predicted"/>
<dbReference type="OrthoDB" id="1118734at2"/>
<evidence type="ECO:0008006" key="4">
    <source>
        <dbReference type="Google" id="ProtNLM"/>
    </source>
</evidence>
<keyword evidence="3" id="KW-1185">Reference proteome</keyword>
<evidence type="ECO:0000313" key="3">
    <source>
        <dbReference type="Proteomes" id="UP000008514"/>
    </source>
</evidence>
<dbReference type="AlphaFoldDB" id="K4IDE0"/>
<dbReference type="Proteomes" id="UP000008514">
    <property type="component" value="Chromosome"/>
</dbReference>
<dbReference type="RefSeq" id="WP_015023502.1">
    <property type="nucleotide sequence ID" value="NC_018721.1"/>
</dbReference>
<dbReference type="eggNOG" id="COG3637">
    <property type="taxonomic scope" value="Bacteria"/>
</dbReference>
<dbReference type="EMBL" id="CP003879">
    <property type="protein sequence ID" value="AFU67888.1"/>
    <property type="molecule type" value="Genomic_DNA"/>
</dbReference>
<keyword evidence="1" id="KW-0732">Signal</keyword>
<organism evidence="2 3">
    <name type="scientific">Psychroflexus torquis (strain ATCC 700755 / CIP 106069 / ACAM 623)</name>
    <dbReference type="NCBI Taxonomy" id="313595"/>
    <lineage>
        <taxon>Bacteria</taxon>
        <taxon>Pseudomonadati</taxon>
        <taxon>Bacteroidota</taxon>
        <taxon>Flavobacteriia</taxon>
        <taxon>Flavobacteriales</taxon>
        <taxon>Flavobacteriaceae</taxon>
        <taxon>Psychroflexus</taxon>
    </lineage>
</organism>
<evidence type="ECO:0000256" key="1">
    <source>
        <dbReference type="SAM" id="SignalP"/>
    </source>
</evidence>
<gene>
    <name evidence="2" type="ordered locus">P700755_000911</name>
</gene>
<sequence>MKNYIKLILLLCAVYMSNAQEQNRSHSSSWNSFIPTVRIDNSFYVTSEFHFRRTHFLQEWEQFIARPAIHFKKNETYDFALGYSYIRNYAFSDFTIPIDANEHNLWQQVQLEHSREKIKFKHRFRLEERFIDKLVTTSNGTYDSDGNTYNTRFRYRFTLTRPLLKIDDNKSISIELFDELFINLEEGIRPKSFNQNWFYAGLKYPITTRIGVGIGYHNIGLNGGKHTFITNHILQTTLTYVMN</sequence>
<dbReference type="InterPro" id="IPR019619">
    <property type="entry name" value="DUF2490"/>
</dbReference>
<protein>
    <recommendedName>
        <fullName evidence="4">DUF2490 domain-containing protein</fullName>
    </recommendedName>
</protein>
<dbReference type="HOGENOM" id="CLU_089264_0_0_10"/>
<feature type="chain" id="PRO_5003877412" description="DUF2490 domain-containing protein" evidence="1">
    <location>
        <begin position="22"/>
        <end position="243"/>
    </location>
</feature>
<reference evidence="2" key="2">
    <citation type="submission" date="2012-09" db="EMBL/GenBank/DDBJ databases">
        <title>The complete sequence of Psychroflexus torquis an extreme psychrophile from sea-ice that is stimulated by light.</title>
        <authorList>
            <person name="Feng S."/>
            <person name="Powell S.M."/>
            <person name="Bowman J.P."/>
        </authorList>
    </citation>
    <scope>NUCLEOTIDE SEQUENCE [LARGE SCALE GENOMIC DNA]</scope>
    <source>
        <strain evidence="2">ATCC 700755</strain>
    </source>
</reference>
<evidence type="ECO:0000313" key="2">
    <source>
        <dbReference type="EMBL" id="AFU67888.1"/>
    </source>
</evidence>
<accession>K4IDE0</accession>
<dbReference type="STRING" id="313595.P700755_000911"/>